<dbReference type="InterPro" id="IPR019198">
    <property type="entry name" value="Beta_propeller_containing"/>
</dbReference>
<evidence type="ECO:0000313" key="3">
    <source>
        <dbReference type="Proteomes" id="UP001465331"/>
    </source>
</evidence>
<gene>
    <name evidence="2" type="ORF">ABSH63_14580</name>
</gene>
<reference evidence="2 3" key="1">
    <citation type="submission" date="2024-06" db="EMBL/GenBank/DDBJ databases">
        <authorList>
            <person name="Li Z."/>
            <person name="Jiang Y."/>
        </authorList>
    </citation>
    <scope>NUCLEOTIDE SEQUENCE [LARGE SCALE GENOMIC DNA]</scope>
    <source>
        <strain evidence="2 3">HSW-8</strain>
    </source>
</reference>
<accession>A0ABV2ADB5</accession>
<dbReference type="RefSeq" id="WP_352890669.1">
    <property type="nucleotide sequence ID" value="NZ_JBEPIJ010000024.1"/>
</dbReference>
<feature type="region of interest" description="Disordered" evidence="1">
    <location>
        <begin position="581"/>
        <end position="667"/>
    </location>
</feature>
<keyword evidence="3" id="KW-1185">Reference proteome</keyword>
<proteinExistence type="predicted"/>
<protein>
    <submittedName>
        <fullName evidence="2">Beta-propeller domain-containing protein</fullName>
    </submittedName>
</protein>
<evidence type="ECO:0000256" key="1">
    <source>
        <dbReference type="SAM" id="MobiDB-lite"/>
    </source>
</evidence>
<comment type="caution">
    <text evidence="2">The sequence shown here is derived from an EMBL/GenBank/DDBJ whole genome shotgun (WGS) entry which is preliminary data.</text>
</comment>
<feature type="compositionally biased region" description="Low complexity" evidence="1">
    <location>
        <begin position="12"/>
        <end position="22"/>
    </location>
</feature>
<feature type="compositionally biased region" description="Pro residues" evidence="1">
    <location>
        <begin position="1"/>
        <end position="11"/>
    </location>
</feature>
<organism evidence="2 3">
    <name type="scientific">Sinimarinibacterium thermocellulolyticum</name>
    <dbReference type="NCBI Taxonomy" id="3170016"/>
    <lineage>
        <taxon>Bacteria</taxon>
        <taxon>Pseudomonadati</taxon>
        <taxon>Pseudomonadota</taxon>
        <taxon>Gammaproteobacteria</taxon>
        <taxon>Nevskiales</taxon>
        <taxon>Nevskiaceae</taxon>
        <taxon>Sinimarinibacterium</taxon>
    </lineage>
</organism>
<feature type="compositionally biased region" description="Low complexity" evidence="1">
    <location>
        <begin position="581"/>
        <end position="618"/>
    </location>
</feature>
<feature type="region of interest" description="Disordered" evidence="1">
    <location>
        <begin position="1"/>
        <end position="34"/>
    </location>
</feature>
<dbReference type="Pfam" id="PF09826">
    <property type="entry name" value="Beta_propel"/>
    <property type="match status" value="1"/>
</dbReference>
<feature type="compositionally biased region" description="Basic and acidic residues" evidence="1">
    <location>
        <begin position="648"/>
        <end position="667"/>
    </location>
</feature>
<name>A0ABV2ADB5_9GAMM</name>
<dbReference type="EMBL" id="JBEPIJ010000024">
    <property type="protein sequence ID" value="MES0875225.1"/>
    <property type="molecule type" value="Genomic_DNA"/>
</dbReference>
<sequence length="687" mass="74030">MPEAEPSPAPPGAGSDGAAGPDRVSGTNVQEQGVDEADIVKADAQGRLYILSGRQLHVIEAFPPIGLERRALASLDLAQGDAHFYASDFFFDETAGLVVALAGSYAQERPRSIAVIVDVSDPAQPQIIRRVEVAGSPLQARRVADRVHRVSRYDMPLPSWFYGDDPTLAELRRDYFDAQSRGDDAAATQIRDEIRDEIGARVEAAGAAALLPRGGDGQILACDAIAHPEVTTGLGLAVVDSFDIDGSDHDIAGVINNGYLVYASPQNLYLAQSSFGWFFAPDQLEETVVYRLALSDRGAPAYRGLAKFDGTINSSYQMSEYQGALRVAAIVRRLVEDRFTTVSRVSVFDATADGVMPRIGLVDALAPGETIQSTRFIGERGYVVTFRQVDPLFAIDLSEPTAPRVASELKIPGFPSYLMPLGDELLLTIGRAGTDEQLTGGVAIQLFDTRDLENVRPLAVIAPDAGPNDYSHSIAEYDPHAFGYFADSQDAPCRARCRCRCRAMVKGRTSASAAFWWCASIRPLPSRSPRSVASIIAASSIPIRSVAGPMAMPAPRAAMRSTPPSRGAACSCKTAPVVTCTRSRSPASSPATPRNLRSPSAAARCRTSRRAATTSTTTCRRRARRDPDARCRRARLPASPPAAGAGPGHDRPPCLRTELRPRPWPADRLRVTRSLRWPASAPDRSRR</sequence>
<dbReference type="Proteomes" id="UP001465331">
    <property type="component" value="Unassembled WGS sequence"/>
</dbReference>
<evidence type="ECO:0000313" key="2">
    <source>
        <dbReference type="EMBL" id="MES0875225.1"/>
    </source>
</evidence>